<sequence>MGVSNACAKLTSSPAVVSLARVTLAGLPTATSHGRGNFIESRDGEKFCPIFTWPCCILWYVHGLRHAHVPGRVVLEILCSVTERREEFTLLIPTINFINRRFKTSIVYLKCAEFGMNYLDCTIWENNEYSKRNFFIRFRSGNARIYCI</sequence>
<proteinExistence type="predicted"/>
<name>A0A2P5XQB8_GOSBA</name>
<reference evidence="1 2" key="1">
    <citation type="submission" date="2015-01" db="EMBL/GenBank/DDBJ databases">
        <title>Genome of allotetraploid Gossypium barbadense reveals genomic plasticity and fiber elongation in cotton evolution.</title>
        <authorList>
            <person name="Chen X."/>
            <person name="Liu X."/>
            <person name="Zhao B."/>
            <person name="Zheng H."/>
            <person name="Hu Y."/>
            <person name="Lu G."/>
            <person name="Yang C."/>
            <person name="Chen J."/>
            <person name="Shan C."/>
            <person name="Zhang L."/>
            <person name="Zhou Y."/>
            <person name="Wang L."/>
            <person name="Guo W."/>
            <person name="Bai Y."/>
            <person name="Ruan J."/>
            <person name="Shangguan X."/>
            <person name="Mao Y."/>
            <person name="Jiang J."/>
            <person name="Zhu Y."/>
            <person name="Lei J."/>
            <person name="Kang H."/>
            <person name="Chen S."/>
            <person name="He X."/>
            <person name="Wang R."/>
            <person name="Wang Y."/>
            <person name="Chen J."/>
            <person name="Wang L."/>
            <person name="Yu S."/>
            <person name="Wang B."/>
            <person name="Wei J."/>
            <person name="Song S."/>
            <person name="Lu X."/>
            <person name="Gao Z."/>
            <person name="Gu W."/>
            <person name="Deng X."/>
            <person name="Ma D."/>
            <person name="Wang S."/>
            <person name="Liang W."/>
            <person name="Fang L."/>
            <person name="Cai C."/>
            <person name="Zhu X."/>
            <person name="Zhou B."/>
            <person name="Zhang Y."/>
            <person name="Chen Z."/>
            <person name="Xu S."/>
            <person name="Zhu R."/>
            <person name="Wang S."/>
            <person name="Zhang T."/>
            <person name="Zhao G."/>
        </authorList>
    </citation>
    <scope>NUCLEOTIDE SEQUENCE [LARGE SCALE GENOMIC DNA]</scope>
    <source>
        <strain evidence="2">cv. Xinhai21</strain>
        <tissue evidence="1">Leaf</tissue>
    </source>
</reference>
<protein>
    <submittedName>
        <fullName evidence="1">Uncharacterized protein</fullName>
    </submittedName>
</protein>
<gene>
    <name evidence="1" type="ORF">GOBAR_AA15123</name>
</gene>
<evidence type="ECO:0000313" key="2">
    <source>
        <dbReference type="Proteomes" id="UP000239757"/>
    </source>
</evidence>
<accession>A0A2P5XQB8</accession>
<dbReference type="EMBL" id="KZ664444">
    <property type="protein sequence ID" value="PPS05522.1"/>
    <property type="molecule type" value="Genomic_DNA"/>
</dbReference>
<dbReference type="Proteomes" id="UP000239757">
    <property type="component" value="Unassembled WGS sequence"/>
</dbReference>
<evidence type="ECO:0000313" key="1">
    <source>
        <dbReference type="EMBL" id="PPS05522.1"/>
    </source>
</evidence>
<dbReference type="AlphaFoldDB" id="A0A2P5XQB8"/>
<organism evidence="1 2">
    <name type="scientific">Gossypium barbadense</name>
    <name type="common">Sea Island cotton</name>
    <name type="synonym">Hibiscus barbadensis</name>
    <dbReference type="NCBI Taxonomy" id="3634"/>
    <lineage>
        <taxon>Eukaryota</taxon>
        <taxon>Viridiplantae</taxon>
        <taxon>Streptophyta</taxon>
        <taxon>Embryophyta</taxon>
        <taxon>Tracheophyta</taxon>
        <taxon>Spermatophyta</taxon>
        <taxon>Magnoliopsida</taxon>
        <taxon>eudicotyledons</taxon>
        <taxon>Gunneridae</taxon>
        <taxon>Pentapetalae</taxon>
        <taxon>rosids</taxon>
        <taxon>malvids</taxon>
        <taxon>Malvales</taxon>
        <taxon>Malvaceae</taxon>
        <taxon>Malvoideae</taxon>
        <taxon>Gossypium</taxon>
    </lineage>
</organism>